<feature type="transmembrane region" description="Helical" evidence="1">
    <location>
        <begin position="53"/>
        <end position="77"/>
    </location>
</feature>
<proteinExistence type="predicted"/>
<keyword evidence="1" id="KW-1133">Transmembrane helix</keyword>
<reference evidence="3 4" key="1">
    <citation type="submission" date="2013-07" db="EMBL/GenBank/DDBJ databases">
        <title>Comparative Genomic and Metabolomic Analysis of Twelve Strains of Pseudoalteromonas luteoviolacea.</title>
        <authorList>
            <person name="Vynne N.G."/>
            <person name="Mansson M."/>
            <person name="Gram L."/>
        </authorList>
    </citation>
    <scope>NUCLEOTIDE SEQUENCE [LARGE SCALE GENOMIC DNA]</scope>
    <source>
        <strain evidence="3 4">S4060-1</strain>
    </source>
</reference>
<dbReference type="InterPro" id="IPR024588">
    <property type="entry name" value="YejM_N"/>
</dbReference>
<feature type="transmembrane region" description="Helical" evidence="1">
    <location>
        <begin position="130"/>
        <end position="156"/>
    </location>
</feature>
<accession>A0A161YLM6</accession>
<sequence>MNLTPHSPFSSKASQLLSWGHWFTFANIGLVLVIALTYLAADSAPNSFGGWVYMIVTWLSHTSFITFCAFVLTVFPLSLVFPYPRHIRGMAAIIATVGILTLCLDAFVYYQQGYHISVQSLPEIASLLVGMINGLSITTALFIIFLVIIILAFELIVGNHAWRHLDKLKSYRFPKYATAVLVSCFATSHLMHVWADANNYFDITKQDNVLPLSYPTTAKTLLARHELLDLNEYQQARTVRLENATSNYQLPTNLPACKFDAAPVEIVVMTEQLDNDEGLFEDPRWFTHAQLLVPTNHLDRNFNLVYGLPAYYRTTVTERRLTPVWNTSGTLSLVGEVPFDYLKQDINDGQIRFLFSDKLPEFDDNQNYIVIEQGNDKSIVTQTNLHTNLPYFSEHSGLMQGNDIIMTLLDKHFGCGQLAQQTMLGNVIGSESVNQGVNYSQGVLIAYKKDRIILVNHDGSHKQISAKEGFHIEQKLDTPFLVQSIKRLKQFTGKAPSL</sequence>
<evidence type="ECO:0000313" key="4">
    <source>
        <dbReference type="Proteomes" id="UP000076661"/>
    </source>
</evidence>
<dbReference type="EMBL" id="AUXX01000040">
    <property type="protein sequence ID" value="KZN62364.1"/>
    <property type="molecule type" value="Genomic_DNA"/>
</dbReference>
<feature type="transmembrane region" description="Helical" evidence="1">
    <location>
        <begin position="21"/>
        <end position="41"/>
    </location>
</feature>
<dbReference type="RefSeq" id="WP_063382313.1">
    <property type="nucleotide sequence ID" value="NZ_AUXX01000040.1"/>
</dbReference>
<name>A0A161YLM6_9GAMM</name>
<organism evidence="3 4">
    <name type="scientific">Pseudoalteromonas luteoviolacea S4060-1</name>
    <dbReference type="NCBI Taxonomy" id="1365257"/>
    <lineage>
        <taxon>Bacteria</taxon>
        <taxon>Pseudomonadati</taxon>
        <taxon>Pseudomonadota</taxon>
        <taxon>Gammaproteobacteria</taxon>
        <taxon>Alteromonadales</taxon>
        <taxon>Pseudoalteromonadaceae</taxon>
        <taxon>Pseudoalteromonas</taxon>
    </lineage>
</organism>
<dbReference type="Pfam" id="PF11893">
    <property type="entry name" value="DUF3413"/>
    <property type="match status" value="1"/>
</dbReference>
<feature type="transmembrane region" description="Helical" evidence="1">
    <location>
        <begin position="89"/>
        <end position="110"/>
    </location>
</feature>
<feature type="transmembrane region" description="Helical" evidence="1">
    <location>
        <begin position="176"/>
        <end position="195"/>
    </location>
</feature>
<gene>
    <name evidence="3" type="ORF">N478_25345</name>
</gene>
<comment type="caution">
    <text evidence="3">The sequence shown here is derived from an EMBL/GenBank/DDBJ whole genome shotgun (WGS) entry which is preliminary data.</text>
</comment>
<keyword evidence="1" id="KW-0472">Membrane</keyword>
<keyword evidence="1" id="KW-0812">Transmembrane</keyword>
<evidence type="ECO:0000256" key="1">
    <source>
        <dbReference type="SAM" id="Phobius"/>
    </source>
</evidence>
<dbReference type="AlphaFoldDB" id="A0A161YLM6"/>
<dbReference type="Proteomes" id="UP000076661">
    <property type="component" value="Unassembled WGS sequence"/>
</dbReference>
<dbReference type="PATRIC" id="fig|1365257.3.peg.3989"/>
<protein>
    <recommendedName>
        <fullName evidence="2">Inner membrane protein YejM N-terminal domain-containing protein</fullName>
    </recommendedName>
</protein>
<evidence type="ECO:0000259" key="2">
    <source>
        <dbReference type="Pfam" id="PF11893"/>
    </source>
</evidence>
<evidence type="ECO:0000313" key="3">
    <source>
        <dbReference type="EMBL" id="KZN62364.1"/>
    </source>
</evidence>
<feature type="domain" description="Inner membrane protein YejM N-terminal" evidence="2">
    <location>
        <begin position="9"/>
        <end position="248"/>
    </location>
</feature>